<dbReference type="Pfam" id="PF02518">
    <property type="entry name" value="HATPase_c"/>
    <property type="match status" value="1"/>
</dbReference>
<evidence type="ECO:0000256" key="4">
    <source>
        <dbReference type="SAM" id="MobiDB-lite"/>
    </source>
</evidence>
<dbReference type="InterPro" id="IPR003594">
    <property type="entry name" value="HATPase_dom"/>
</dbReference>
<dbReference type="InterPro" id="IPR050482">
    <property type="entry name" value="Sensor_HK_TwoCompSys"/>
</dbReference>
<dbReference type="SUPFAM" id="SSF55874">
    <property type="entry name" value="ATPase domain of HSP90 chaperone/DNA topoisomerase II/histidine kinase"/>
    <property type="match status" value="1"/>
</dbReference>
<reference evidence="6" key="1">
    <citation type="submission" date="2021-04" db="EMBL/GenBank/DDBJ databases">
        <title>Genome based classification of Actinospica acidithermotolerans sp. nov., an actinobacterium isolated from an Indonesian hot spring.</title>
        <authorList>
            <person name="Kusuma A.B."/>
            <person name="Putra K.E."/>
            <person name="Nafisah S."/>
            <person name="Loh J."/>
            <person name="Nouioui I."/>
            <person name="Goodfellow M."/>
        </authorList>
    </citation>
    <scope>NUCLEOTIDE SEQUENCE</scope>
    <source>
        <strain evidence="6">CSCA 57</strain>
    </source>
</reference>
<name>A0A941F176_9ACTN</name>
<keyword evidence="3" id="KW-0902">Two-component regulatory system</keyword>
<dbReference type="CDD" id="cd16917">
    <property type="entry name" value="HATPase_UhpB-NarQ-NarX-like"/>
    <property type="match status" value="1"/>
</dbReference>
<feature type="non-terminal residue" evidence="6">
    <location>
        <position position="1"/>
    </location>
</feature>
<dbReference type="AlphaFoldDB" id="A0A941F176"/>
<accession>A0A941F176</accession>
<evidence type="ECO:0000259" key="5">
    <source>
        <dbReference type="Pfam" id="PF02518"/>
    </source>
</evidence>
<feature type="compositionally biased region" description="Low complexity" evidence="4">
    <location>
        <begin position="264"/>
        <end position="274"/>
    </location>
</feature>
<evidence type="ECO:0000313" key="7">
    <source>
        <dbReference type="Proteomes" id="UP000675781"/>
    </source>
</evidence>
<dbReference type="PANTHER" id="PTHR24421:SF61">
    <property type="entry name" value="OXYGEN SENSOR HISTIDINE KINASE NREB"/>
    <property type="match status" value="1"/>
</dbReference>
<evidence type="ECO:0000313" key="6">
    <source>
        <dbReference type="EMBL" id="MBR7838894.1"/>
    </source>
</evidence>
<dbReference type="RefSeq" id="WP_246577515.1">
    <property type="nucleotide sequence ID" value="NZ_JAGSOG010000345.1"/>
</dbReference>
<proteinExistence type="predicted"/>
<gene>
    <name evidence="6" type="ORF">KDL01_36845</name>
</gene>
<evidence type="ECO:0000256" key="3">
    <source>
        <dbReference type="ARBA" id="ARBA00023012"/>
    </source>
</evidence>
<keyword evidence="2" id="KW-0418">Kinase</keyword>
<keyword evidence="7" id="KW-1185">Reference proteome</keyword>
<dbReference type="PANTHER" id="PTHR24421">
    <property type="entry name" value="NITRATE/NITRITE SENSOR PROTEIN NARX-RELATED"/>
    <property type="match status" value="1"/>
</dbReference>
<feature type="domain" description="Histidine kinase/HSP90-like ATPase" evidence="5">
    <location>
        <begin position="159"/>
        <end position="252"/>
    </location>
</feature>
<dbReference type="Proteomes" id="UP000675781">
    <property type="component" value="Unassembled WGS sequence"/>
</dbReference>
<dbReference type="EMBL" id="JAGSOG010000345">
    <property type="protein sequence ID" value="MBR7838894.1"/>
    <property type="molecule type" value="Genomic_DNA"/>
</dbReference>
<comment type="caution">
    <text evidence="6">The sequence shown here is derived from an EMBL/GenBank/DDBJ whole genome shotgun (WGS) entry which is preliminary data.</text>
</comment>
<dbReference type="Gene3D" id="3.30.565.10">
    <property type="entry name" value="Histidine kinase-like ATPase, C-terminal domain"/>
    <property type="match status" value="1"/>
</dbReference>
<dbReference type="InterPro" id="IPR036890">
    <property type="entry name" value="HATPase_C_sf"/>
</dbReference>
<organism evidence="6 7">
    <name type="scientific">Actinospica durhamensis</name>
    <dbReference type="NCBI Taxonomy" id="1508375"/>
    <lineage>
        <taxon>Bacteria</taxon>
        <taxon>Bacillati</taxon>
        <taxon>Actinomycetota</taxon>
        <taxon>Actinomycetes</taxon>
        <taxon>Catenulisporales</taxon>
        <taxon>Actinospicaceae</taxon>
        <taxon>Actinospica</taxon>
    </lineage>
</organism>
<dbReference type="GO" id="GO:0000160">
    <property type="term" value="P:phosphorelay signal transduction system"/>
    <property type="evidence" value="ECO:0007669"/>
    <property type="project" value="UniProtKB-KW"/>
</dbReference>
<dbReference type="GO" id="GO:0016301">
    <property type="term" value="F:kinase activity"/>
    <property type="evidence" value="ECO:0007669"/>
    <property type="project" value="UniProtKB-KW"/>
</dbReference>
<evidence type="ECO:0000256" key="2">
    <source>
        <dbReference type="ARBA" id="ARBA00022777"/>
    </source>
</evidence>
<dbReference type="NCBIfam" id="NF047322">
    <property type="entry name" value="HK_morpho_MacS"/>
    <property type="match status" value="1"/>
</dbReference>
<protein>
    <recommendedName>
        <fullName evidence="5">Histidine kinase/HSP90-like ATPase domain-containing protein</fullName>
    </recommendedName>
</protein>
<sequence>AGAGAGAAVALSVGNAFVRGSVTEGTVNLAVLVLLPGAVLGYVSDLATKVEARSRRAAQLEAATMERERLASAVHDSVLQVLALVQRRGAEIGGPAAELGRLAGEQEAALRALVAAEIATRHPDGAADVCAALRSFATARVTLALPARPILLPAPDCAELEAAVRAALDNVARHTGPQTAVWILAEYTGTGVTITVRDDGPGIPAGRLAQAEAEGRLGIAQSIRARILRLGGTVLITAPPGQGTEIEMQVPITDPEQGTKTARPRAAVAAEAAA</sequence>
<evidence type="ECO:0000256" key="1">
    <source>
        <dbReference type="ARBA" id="ARBA00022679"/>
    </source>
</evidence>
<keyword evidence="1" id="KW-0808">Transferase</keyword>
<feature type="region of interest" description="Disordered" evidence="4">
    <location>
        <begin position="254"/>
        <end position="274"/>
    </location>
</feature>